<proteinExistence type="predicted"/>
<evidence type="ECO:0000313" key="2">
    <source>
        <dbReference type="Proteomes" id="UP000295388"/>
    </source>
</evidence>
<organism evidence="1 2">
    <name type="scientific">Kribbella caucasensis</name>
    <dbReference type="NCBI Taxonomy" id="2512215"/>
    <lineage>
        <taxon>Bacteria</taxon>
        <taxon>Bacillati</taxon>
        <taxon>Actinomycetota</taxon>
        <taxon>Actinomycetes</taxon>
        <taxon>Propionibacteriales</taxon>
        <taxon>Kribbellaceae</taxon>
        <taxon>Kribbella</taxon>
    </lineage>
</organism>
<dbReference type="Pfam" id="PF26520">
    <property type="entry name" value="MftB_chaperone"/>
    <property type="match status" value="1"/>
</dbReference>
<dbReference type="Proteomes" id="UP000295388">
    <property type="component" value="Unassembled WGS sequence"/>
</dbReference>
<dbReference type="RefSeq" id="WP_133799664.1">
    <property type="nucleotide sequence ID" value="NZ_SNWQ01000003.1"/>
</dbReference>
<accession>A0A4R6KKC1</accession>
<keyword evidence="2" id="KW-1185">Reference proteome</keyword>
<dbReference type="EMBL" id="SNWQ01000003">
    <property type="protein sequence ID" value="TDO51778.1"/>
    <property type="molecule type" value="Genomic_DNA"/>
</dbReference>
<gene>
    <name evidence="1" type="ORF">EV643_103517</name>
</gene>
<name>A0A4R6KKC1_9ACTN</name>
<dbReference type="AlphaFoldDB" id="A0A4R6KKC1"/>
<sequence>MRPEIGAMLDQPWRLSASVALRPEPFGALAYHFGTRRLTFLKRRDLVNVVNLLADHVDVRAALIAAGVRQEQWPAYVEALEALAATDMICPNKTAEVSA</sequence>
<evidence type="ECO:0000313" key="1">
    <source>
        <dbReference type="EMBL" id="TDO51778.1"/>
    </source>
</evidence>
<reference evidence="1 2" key="1">
    <citation type="submission" date="2019-03" db="EMBL/GenBank/DDBJ databases">
        <title>Genomic Encyclopedia of Type Strains, Phase III (KMG-III): the genomes of soil and plant-associated and newly described type strains.</title>
        <authorList>
            <person name="Whitman W."/>
        </authorList>
    </citation>
    <scope>NUCLEOTIDE SEQUENCE [LARGE SCALE GENOMIC DNA]</scope>
    <source>
        <strain evidence="1 2">VKM Ac-2527</strain>
    </source>
</reference>
<protein>
    <submittedName>
        <fullName evidence="1">Putative mycofactocin binding protein MftB</fullName>
    </submittedName>
</protein>
<dbReference type="InterPro" id="IPR023850">
    <property type="entry name" value="MftB"/>
</dbReference>
<comment type="caution">
    <text evidence="1">The sequence shown here is derived from an EMBL/GenBank/DDBJ whole genome shotgun (WGS) entry which is preliminary data.</text>
</comment>
<dbReference type="NCBIfam" id="TIGR03967">
    <property type="entry name" value="mycofact_MftB"/>
    <property type="match status" value="1"/>
</dbReference>
<dbReference type="OrthoDB" id="3784885at2"/>